<keyword evidence="3" id="KW-0862">Zinc</keyword>
<dbReference type="InterPro" id="IPR038441">
    <property type="entry name" value="THAP_Znf_sf"/>
</dbReference>
<keyword evidence="4 5" id="KW-0238">DNA-binding</keyword>
<accession>A0ABM4DCA4</accession>
<gene>
    <name evidence="8" type="primary">LOC136089859</name>
</gene>
<dbReference type="Pfam" id="PF05485">
    <property type="entry name" value="THAP"/>
    <property type="match status" value="1"/>
</dbReference>
<dbReference type="PROSITE" id="PS50950">
    <property type="entry name" value="ZF_THAP"/>
    <property type="match status" value="1"/>
</dbReference>
<dbReference type="Gene3D" id="6.20.210.20">
    <property type="entry name" value="THAP domain"/>
    <property type="match status" value="1"/>
</dbReference>
<dbReference type="SUPFAM" id="SSF57716">
    <property type="entry name" value="Glucocorticoid receptor-like (DNA-binding domain)"/>
    <property type="match status" value="1"/>
</dbReference>
<keyword evidence="7" id="KW-1185">Reference proteome</keyword>
<reference evidence="8" key="1">
    <citation type="submission" date="2025-08" db="UniProtKB">
        <authorList>
            <consortium name="RefSeq"/>
        </authorList>
    </citation>
    <scope>IDENTIFICATION</scope>
</reference>
<name>A0ABM4DCA4_HYDVU</name>
<dbReference type="RefSeq" id="XP_065672023.1">
    <property type="nucleotide sequence ID" value="XM_065815951.1"/>
</dbReference>
<evidence type="ECO:0000313" key="8">
    <source>
        <dbReference type="RefSeq" id="XP_065672023.1"/>
    </source>
</evidence>
<protein>
    <submittedName>
        <fullName evidence="8">52 kDa repressor of the inhibitor of the protein kinase-like</fullName>
    </submittedName>
</protein>
<evidence type="ECO:0000256" key="3">
    <source>
        <dbReference type="ARBA" id="ARBA00022833"/>
    </source>
</evidence>
<feature type="domain" description="THAP-type" evidence="6">
    <location>
        <begin position="1"/>
        <end position="88"/>
    </location>
</feature>
<proteinExistence type="predicted"/>
<dbReference type="SMART" id="SM00692">
    <property type="entry name" value="DM3"/>
    <property type="match status" value="1"/>
</dbReference>
<dbReference type="Proteomes" id="UP001652625">
    <property type="component" value="Chromosome 13"/>
</dbReference>
<evidence type="ECO:0000256" key="2">
    <source>
        <dbReference type="ARBA" id="ARBA00022771"/>
    </source>
</evidence>
<evidence type="ECO:0000256" key="5">
    <source>
        <dbReference type="PROSITE-ProRule" id="PRU00309"/>
    </source>
</evidence>
<evidence type="ECO:0000256" key="1">
    <source>
        <dbReference type="ARBA" id="ARBA00022723"/>
    </source>
</evidence>
<dbReference type="SMART" id="SM00980">
    <property type="entry name" value="THAP"/>
    <property type="match status" value="1"/>
</dbReference>
<evidence type="ECO:0000256" key="4">
    <source>
        <dbReference type="ARBA" id="ARBA00023125"/>
    </source>
</evidence>
<dbReference type="InterPro" id="IPR006612">
    <property type="entry name" value="THAP_Znf"/>
</dbReference>
<sequence>MPLYCAAVNCTNTSGVADKNVSFFRFPRDKERCKKWVINCRRGDLDRKSVEVLNKEYRLCSNHFESSMYYFTNNGGKRLLYNAIPTFFNVPNPPPSVGEKRKPPTKRNHLPLKVKKIQNENNDSKVENTQANIETVNIKKYRKVLNSLRTSCVTICRLRKKIKLLEKKKHKSCNNSINHILDLSKNFLSDDQQKFFTSQIKMSYRHKKGNRWTISDKLLGLRVIFHSPQTYKMLSNIFSLPSRNTLKLFLTRAYGDMPTGFSQKLLY</sequence>
<keyword evidence="2 5" id="KW-0863">Zinc-finger</keyword>
<dbReference type="GeneID" id="136089859"/>
<evidence type="ECO:0000313" key="7">
    <source>
        <dbReference type="Proteomes" id="UP001652625"/>
    </source>
</evidence>
<dbReference type="PANTHER" id="PTHR46600:SF2">
    <property type="entry name" value="THAP DOMAIN-CONTAINING PROTEIN 1"/>
    <property type="match status" value="1"/>
</dbReference>
<dbReference type="PANTHER" id="PTHR46600">
    <property type="entry name" value="THAP DOMAIN-CONTAINING"/>
    <property type="match status" value="1"/>
</dbReference>
<dbReference type="InterPro" id="IPR026516">
    <property type="entry name" value="THAP1/10"/>
</dbReference>
<evidence type="ECO:0000259" key="6">
    <source>
        <dbReference type="PROSITE" id="PS50950"/>
    </source>
</evidence>
<organism evidence="7 8">
    <name type="scientific">Hydra vulgaris</name>
    <name type="common">Hydra</name>
    <name type="synonym">Hydra attenuata</name>
    <dbReference type="NCBI Taxonomy" id="6087"/>
    <lineage>
        <taxon>Eukaryota</taxon>
        <taxon>Metazoa</taxon>
        <taxon>Cnidaria</taxon>
        <taxon>Hydrozoa</taxon>
        <taxon>Hydroidolina</taxon>
        <taxon>Anthoathecata</taxon>
        <taxon>Aplanulata</taxon>
        <taxon>Hydridae</taxon>
        <taxon>Hydra</taxon>
    </lineage>
</organism>
<keyword evidence="1" id="KW-0479">Metal-binding</keyword>